<dbReference type="PANTHER" id="PTHR33993">
    <property type="entry name" value="GLYOXALASE-RELATED"/>
    <property type="match status" value="1"/>
</dbReference>
<keyword evidence="3" id="KW-1185">Reference proteome</keyword>
<dbReference type="InterPro" id="IPR053863">
    <property type="entry name" value="Glyoxy/Ble-like_N"/>
</dbReference>
<organism evidence="2 3">
    <name type="scientific">Negadavirga shengliensis</name>
    <dbReference type="NCBI Taxonomy" id="1389218"/>
    <lineage>
        <taxon>Bacteria</taxon>
        <taxon>Pseudomonadati</taxon>
        <taxon>Bacteroidota</taxon>
        <taxon>Cytophagia</taxon>
        <taxon>Cytophagales</taxon>
        <taxon>Cyclobacteriaceae</taxon>
        <taxon>Negadavirga</taxon>
    </lineage>
</organism>
<name>A0ABV9SWE0_9BACT</name>
<dbReference type="SUPFAM" id="SSF54593">
    <property type="entry name" value="Glyoxalase/Bleomycin resistance protein/Dihydroxybiphenyl dioxygenase"/>
    <property type="match status" value="1"/>
</dbReference>
<dbReference type="Pfam" id="PF22677">
    <property type="entry name" value="Ble-like_N"/>
    <property type="match status" value="1"/>
</dbReference>
<dbReference type="RefSeq" id="WP_377061419.1">
    <property type="nucleotide sequence ID" value="NZ_JBHSJJ010000002.1"/>
</dbReference>
<evidence type="ECO:0000313" key="3">
    <source>
        <dbReference type="Proteomes" id="UP001595818"/>
    </source>
</evidence>
<dbReference type="PROSITE" id="PS51819">
    <property type="entry name" value="VOC"/>
    <property type="match status" value="1"/>
</dbReference>
<dbReference type="Proteomes" id="UP001595818">
    <property type="component" value="Unassembled WGS sequence"/>
</dbReference>
<feature type="domain" description="VOC" evidence="1">
    <location>
        <begin position="7"/>
        <end position="127"/>
    </location>
</feature>
<dbReference type="CDD" id="cd07247">
    <property type="entry name" value="SgaA_N_like"/>
    <property type="match status" value="1"/>
</dbReference>
<evidence type="ECO:0000259" key="1">
    <source>
        <dbReference type="PROSITE" id="PS51819"/>
    </source>
</evidence>
<reference evidence="3" key="1">
    <citation type="journal article" date="2019" name="Int. J. Syst. Evol. Microbiol.">
        <title>The Global Catalogue of Microorganisms (GCM) 10K type strain sequencing project: providing services to taxonomists for standard genome sequencing and annotation.</title>
        <authorList>
            <consortium name="The Broad Institute Genomics Platform"/>
            <consortium name="The Broad Institute Genome Sequencing Center for Infectious Disease"/>
            <person name="Wu L."/>
            <person name="Ma J."/>
        </authorList>
    </citation>
    <scope>NUCLEOTIDE SEQUENCE [LARGE SCALE GENOMIC DNA]</scope>
    <source>
        <strain evidence="3">CGMCC 4.7466</strain>
    </source>
</reference>
<gene>
    <name evidence="2" type="ORF">ACFPFU_03130</name>
</gene>
<evidence type="ECO:0000313" key="2">
    <source>
        <dbReference type="EMBL" id="MFC4870664.1"/>
    </source>
</evidence>
<protein>
    <submittedName>
        <fullName evidence="2">VOC family protein</fullName>
    </submittedName>
</protein>
<dbReference type="Gene3D" id="3.10.180.10">
    <property type="entry name" value="2,3-Dihydroxybiphenyl 1,2-Dioxygenase, domain 1"/>
    <property type="match status" value="1"/>
</dbReference>
<proteinExistence type="predicted"/>
<dbReference type="InterPro" id="IPR052164">
    <property type="entry name" value="Anthracycline_SecMetBiosynth"/>
</dbReference>
<dbReference type="PANTHER" id="PTHR33993:SF2">
    <property type="entry name" value="VOC DOMAIN-CONTAINING PROTEIN"/>
    <property type="match status" value="1"/>
</dbReference>
<accession>A0ABV9SWE0</accession>
<dbReference type="InterPro" id="IPR037523">
    <property type="entry name" value="VOC_core"/>
</dbReference>
<dbReference type="InterPro" id="IPR029068">
    <property type="entry name" value="Glyas_Bleomycin-R_OHBP_Dase"/>
</dbReference>
<sequence>MTPQQNPFSWVEIYVQDMERAQKFYETVFGFTMQHAPMPEGQEGFEMTFFPGGENLTNASGALVKANGVPSGGNGTMTYFTSEDCSEESRVENAGGKILKPKFSIGEYGFCSICQDTEGNAFGIHSMR</sequence>
<dbReference type="EMBL" id="JBHSJJ010000002">
    <property type="protein sequence ID" value="MFC4870664.1"/>
    <property type="molecule type" value="Genomic_DNA"/>
</dbReference>
<comment type="caution">
    <text evidence="2">The sequence shown here is derived from an EMBL/GenBank/DDBJ whole genome shotgun (WGS) entry which is preliminary data.</text>
</comment>